<dbReference type="AlphaFoldDB" id="A0A9D4BTG9"/>
<keyword evidence="2" id="KW-1185">Reference proteome</keyword>
<accession>A0A9D4BTG9</accession>
<evidence type="ECO:0000313" key="2">
    <source>
        <dbReference type="Proteomes" id="UP000828390"/>
    </source>
</evidence>
<dbReference type="EMBL" id="JAIWYP010000014">
    <property type="protein sequence ID" value="KAH3707989.1"/>
    <property type="molecule type" value="Genomic_DNA"/>
</dbReference>
<organism evidence="1 2">
    <name type="scientific">Dreissena polymorpha</name>
    <name type="common">Zebra mussel</name>
    <name type="synonym">Mytilus polymorpha</name>
    <dbReference type="NCBI Taxonomy" id="45954"/>
    <lineage>
        <taxon>Eukaryota</taxon>
        <taxon>Metazoa</taxon>
        <taxon>Spiralia</taxon>
        <taxon>Lophotrochozoa</taxon>
        <taxon>Mollusca</taxon>
        <taxon>Bivalvia</taxon>
        <taxon>Autobranchia</taxon>
        <taxon>Heteroconchia</taxon>
        <taxon>Euheterodonta</taxon>
        <taxon>Imparidentia</taxon>
        <taxon>Neoheterodontei</taxon>
        <taxon>Myida</taxon>
        <taxon>Dreissenoidea</taxon>
        <taxon>Dreissenidae</taxon>
        <taxon>Dreissena</taxon>
    </lineage>
</organism>
<reference evidence="1" key="2">
    <citation type="submission" date="2020-11" db="EMBL/GenBank/DDBJ databases">
        <authorList>
            <person name="McCartney M.A."/>
            <person name="Auch B."/>
            <person name="Kono T."/>
            <person name="Mallez S."/>
            <person name="Becker A."/>
            <person name="Gohl D.M."/>
            <person name="Silverstein K.A.T."/>
            <person name="Koren S."/>
            <person name="Bechman K.B."/>
            <person name="Herman A."/>
            <person name="Abrahante J.E."/>
            <person name="Garbe J."/>
        </authorList>
    </citation>
    <scope>NUCLEOTIDE SEQUENCE</scope>
    <source>
        <strain evidence="1">Duluth1</strain>
        <tissue evidence="1">Whole animal</tissue>
    </source>
</reference>
<reference evidence="1" key="1">
    <citation type="journal article" date="2019" name="bioRxiv">
        <title>The Genome of the Zebra Mussel, Dreissena polymorpha: A Resource for Invasive Species Research.</title>
        <authorList>
            <person name="McCartney M.A."/>
            <person name="Auch B."/>
            <person name="Kono T."/>
            <person name="Mallez S."/>
            <person name="Zhang Y."/>
            <person name="Obille A."/>
            <person name="Becker A."/>
            <person name="Abrahante J.E."/>
            <person name="Garbe J."/>
            <person name="Badalamenti J.P."/>
            <person name="Herman A."/>
            <person name="Mangelson H."/>
            <person name="Liachko I."/>
            <person name="Sullivan S."/>
            <person name="Sone E.D."/>
            <person name="Koren S."/>
            <person name="Silverstein K.A.T."/>
            <person name="Beckman K.B."/>
            <person name="Gohl D.M."/>
        </authorList>
    </citation>
    <scope>NUCLEOTIDE SEQUENCE</scope>
    <source>
        <strain evidence="1">Duluth1</strain>
        <tissue evidence="1">Whole animal</tissue>
    </source>
</reference>
<sequence length="50" mass="5777">MWAELATGQLTSRQIIDRSAHIVTWSHSIHRWDVTTLLVRKTGVTQWSSD</sequence>
<protein>
    <submittedName>
        <fullName evidence="1">Uncharacterized protein</fullName>
    </submittedName>
</protein>
<evidence type="ECO:0000313" key="1">
    <source>
        <dbReference type="EMBL" id="KAH3707989.1"/>
    </source>
</evidence>
<name>A0A9D4BTG9_DREPO</name>
<proteinExistence type="predicted"/>
<comment type="caution">
    <text evidence="1">The sequence shown here is derived from an EMBL/GenBank/DDBJ whole genome shotgun (WGS) entry which is preliminary data.</text>
</comment>
<gene>
    <name evidence="1" type="ORF">DPMN_067428</name>
</gene>
<dbReference type="Proteomes" id="UP000828390">
    <property type="component" value="Unassembled WGS sequence"/>
</dbReference>